<dbReference type="SUPFAM" id="SSF53223">
    <property type="entry name" value="Aminoacid dehydrogenase-like, N-terminal domain"/>
    <property type="match status" value="1"/>
</dbReference>
<dbReference type="AlphaFoldDB" id="A0A1F7WKW2"/>
<dbReference type="SMART" id="SM00839">
    <property type="entry name" value="ELFV_dehydrog"/>
    <property type="match status" value="1"/>
</dbReference>
<name>A0A1F7WKW2_9BACT</name>
<evidence type="ECO:0000256" key="2">
    <source>
        <dbReference type="ARBA" id="ARBA00023002"/>
    </source>
</evidence>
<dbReference type="PANTHER" id="PTHR11606">
    <property type="entry name" value="GLUTAMATE DEHYDROGENASE"/>
    <property type="match status" value="1"/>
</dbReference>
<dbReference type="SUPFAM" id="SSF51735">
    <property type="entry name" value="NAD(P)-binding Rossmann-fold domains"/>
    <property type="match status" value="1"/>
</dbReference>
<evidence type="ECO:0000313" key="6">
    <source>
        <dbReference type="Proteomes" id="UP000178735"/>
    </source>
</evidence>
<organism evidence="5 6">
    <name type="scientific">Candidatus Wallbacteria bacterium GWC2_49_35</name>
    <dbReference type="NCBI Taxonomy" id="1817813"/>
    <lineage>
        <taxon>Bacteria</taxon>
        <taxon>Candidatus Walliibacteriota</taxon>
    </lineage>
</organism>
<protein>
    <recommendedName>
        <fullName evidence="4">Glutamate/phenylalanine/leucine/valine/L-tryptophan dehydrogenase C-terminal domain-containing protein</fullName>
    </recommendedName>
</protein>
<accession>A0A1F7WKW2</accession>
<gene>
    <name evidence="5" type="ORF">A2008_04290</name>
</gene>
<sequence>MATTQKNSTKVPELKEIASKAKLGLKEIEKLESLLHESGNYSQETIRLTLQWYLNNLGLHEYYFQTTSVEEIAKHIESIKATEIISQNFPQEKGGINLKQELADRAIYMIDDYAERAVDTERAFEEKYPSYRLECYRTSGMTNKKSHMRLYFVYTPKFKNVKGDFTYANSVETGFFEIAQPETQKRYQNIWEKSSGWATPYVEVSNTSDGSETRFMIALNTESSETFISKFSDVLSTYNLYTNRKFVVPFANGKTIYSFYITKTNDKELINNIVEDITLVAILPKTKINHLFYNNVLSAQQTLYAVSVSEYAHQFLTSHNEEYLSIAKALKEQPELIGKLGTLKTSLVKDTFTRAKITDVLANNPEFIKAAYNAFNEKFNPELKKRDYEKASLKVAELVKKYGVNEVELAILNSFNTFNNHILKTNFYKTEKVSLSYRFNPTFLNKVDYPDTPFALFFLVGKEFIGYHIRFRDIARGGIRLVKSRTYEDFEFKADFIFDENYGLAHTQQRKNKDIPEGGSKGTVLLNWQSQDKAEPAFKKYIDGVLDLLLLPHKEVVDYYGKEEILFLGPDENTAEVMLWACERAHQRGYKFWKAFTTGKDVSIGGIPHDRYGMTTIGVHEMAMHMLAKHGIKEENITKFMTGGPDGDLGCNEILISKDKTTAIVDGSGVIYDPKGLDRKELTRLAKERKMIVNFDKSKLSKDGFRVLIEEKDVKLPGGEVIANGETFRNTFHLTKYAKADLFVPCGGRPKAININNCNQIFDAEGKPFWKFISEGANLFITQEARLRLEEKGVVLVKDASANKGGVTSSSFEVLSSLALDDKQYQEYMMISDKNVAKDVTKEASMKFRKAYTDQIIEKIKNNAHMEFEAMWRENQRTKTPMTILSDVVSNKINEITDALRESSLYEDEHIWKYAIKNHCPAVIVKELGIETILKRVPMNYLRAIFGTYLASRYIYEFGLTANEVDFFKYIESIKKAKI</sequence>
<dbReference type="STRING" id="1817813.A2008_04290"/>
<reference evidence="5 6" key="1">
    <citation type="journal article" date="2016" name="Nat. Commun.">
        <title>Thousands of microbial genomes shed light on interconnected biogeochemical processes in an aquifer system.</title>
        <authorList>
            <person name="Anantharaman K."/>
            <person name="Brown C.T."/>
            <person name="Hug L.A."/>
            <person name="Sharon I."/>
            <person name="Castelle C.J."/>
            <person name="Probst A.J."/>
            <person name="Thomas B.C."/>
            <person name="Singh A."/>
            <person name="Wilkins M.J."/>
            <person name="Karaoz U."/>
            <person name="Brodie E.L."/>
            <person name="Williams K.H."/>
            <person name="Hubbard S.S."/>
            <person name="Banfield J.F."/>
        </authorList>
    </citation>
    <scope>NUCLEOTIDE SEQUENCE [LARGE SCALE GENOMIC DNA]</scope>
</reference>
<dbReference type="InterPro" id="IPR006096">
    <property type="entry name" value="Glu/Leu/Phe/Val/Trp_DH_C"/>
</dbReference>
<dbReference type="Pfam" id="PF00208">
    <property type="entry name" value="ELFV_dehydrog"/>
    <property type="match status" value="1"/>
</dbReference>
<dbReference type="PANTHER" id="PTHR11606:SF24">
    <property type="entry name" value="NAD-SPECIFIC GLUTAMATE DEHYDROGENASE"/>
    <property type="match status" value="1"/>
</dbReference>
<dbReference type="Pfam" id="PF23147">
    <property type="entry name" value="GDH2_N"/>
    <property type="match status" value="1"/>
</dbReference>
<evidence type="ECO:0000313" key="5">
    <source>
        <dbReference type="EMBL" id="OGM03476.1"/>
    </source>
</evidence>
<comment type="caution">
    <text evidence="5">The sequence shown here is derived from an EMBL/GenBank/DDBJ whole genome shotgun (WGS) entry which is preliminary data.</text>
</comment>
<dbReference type="InterPro" id="IPR046346">
    <property type="entry name" value="Aminoacid_DH-like_N_sf"/>
</dbReference>
<evidence type="ECO:0000259" key="4">
    <source>
        <dbReference type="SMART" id="SM00839"/>
    </source>
</evidence>
<dbReference type="Gene3D" id="3.40.50.720">
    <property type="entry name" value="NAD(P)-binding Rossmann-like Domain"/>
    <property type="match status" value="1"/>
</dbReference>
<evidence type="ECO:0000256" key="1">
    <source>
        <dbReference type="ARBA" id="ARBA00006382"/>
    </source>
</evidence>
<feature type="domain" description="Glutamate/phenylalanine/leucine/valine/L-tryptophan dehydrogenase C-terminal" evidence="4">
    <location>
        <begin position="606"/>
        <end position="879"/>
    </location>
</feature>
<dbReference type="Proteomes" id="UP000178735">
    <property type="component" value="Unassembled WGS sequence"/>
</dbReference>
<dbReference type="InterPro" id="IPR036291">
    <property type="entry name" value="NAD(P)-bd_dom_sf"/>
</dbReference>
<keyword evidence="2" id="KW-0560">Oxidoreductase</keyword>
<proteinExistence type="inferred from homology"/>
<dbReference type="InterPro" id="IPR055480">
    <property type="entry name" value="NAD-GDH_N"/>
</dbReference>
<keyword evidence="3" id="KW-0520">NAD</keyword>
<dbReference type="EMBL" id="MGFH01000164">
    <property type="protein sequence ID" value="OGM03476.1"/>
    <property type="molecule type" value="Genomic_DNA"/>
</dbReference>
<comment type="similarity">
    <text evidence="1">Belongs to the Glu/Leu/Phe/Val dehydrogenases family.</text>
</comment>
<dbReference type="InterPro" id="IPR056365">
    <property type="entry name" value="NAD-GDH_2nd"/>
</dbReference>
<dbReference type="GO" id="GO:0006538">
    <property type="term" value="P:L-glutamate catabolic process"/>
    <property type="evidence" value="ECO:0007669"/>
    <property type="project" value="TreeGrafter"/>
</dbReference>
<evidence type="ECO:0000256" key="3">
    <source>
        <dbReference type="ARBA" id="ARBA00023027"/>
    </source>
</evidence>
<dbReference type="GO" id="GO:0004352">
    <property type="term" value="F:glutamate dehydrogenase (NAD+) activity"/>
    <property type="evidence" value="ECO:0007669"/>
    <property type="project" value="TreeGrafter"/>
</dbReference>
<dbReference type="Pfam" id="PF23152">
    <property type="entry name" value="GDH_2nd"/>
    <property type="match status" value="1"/>
</dbReference>